<evidence type="ECO:0000313" key="2">
    <source>
        <dbReference type="Proteomes" id="UP000006860"/>
    </source>
</evidence>
<keyword evidence="2" id="KW-1185">Reference proteome</keyword>
<dbReference type="HOGENOM" id="CLU_3383594_0_0_0"/>
<sequence>MLKLQQVRVHLMFRNPHLENVCGCLDGWIKPPE</sequence>
<dbReference type="Proteomes" id="UP000006860">
    <property type="component" value="Chromosome"/>
</dbReference>
<name>F0SSJ2_RUBBR</name>
<evidence type="ECO:0000313" key="1">
    <source>
        <dbReference type="EMBL" id="ADY60308.1"/>
    </source>
</evidence>
<organism evidence="1 2">
    <name type="scientific">Rubinisphaera brasiliensis (strain ATCC 49424 / DSM 5305 / JCM 21570 / IAM 15109 / NBRC 103401 / IFAM 1448)</name>
    <name type="common">Planctomyces brasiliensis</name>
    <dbReference type="NCBI Taxonomy" id="756272"/>
    <lineage>
        <taxon>Bacteria</taxon>
        <taxon>Pseudomonadati</taxon>
        <taxon>Planctomycetota</taxon>
        <taxon>Planctomycetia</taxon>
        <taxon>Planctomycetales</taxon>
        <taxon>Planctomycetaceae</taxon>
        <taxon>Rubinisphaera</taxon>
    </lineage>
</organism>
<accession>F0SSJ2</accession>
<dbReference type="AlphaFoldDB" id="F0SSJ2"/>
<protein>
    <submittedName>
        <fullName evidence="1">Uncharacterized protein</fullName>
    </submittedName>
</protein>
<gene>
    <name evidence="1" type="ordered locus">Plabr_2708</name>
</gene>
<dbReference type="EMBL" id="CP002546">
    <property type="protein sequence ID" value="ADY60308.1"/>
    <property type="molecule type" value="Genomic_DNA"/>
</dbReference>
<reference evidence="2" key="1">
    <citation type="submission" date="2011-02" db="EMBL/GenBank/DDBJ databases">
        <title>The complete genome of Planctomyces brasiliensis DSM 5305.</title>
        <authorList>
            <person name="Lucas S."/>
            <person name="Copeland A."/>
            <person name="Lapidus A."/>
            <person name="Bruce D."/>
            <person name="Goodwin L."/>
            <person name="Pitluck S."/>
            <person name="Kyrpides N."/>
            <person name="Mavromatis K."/>
            <person name="Pagani I."/>
            <person name="Ivanova N."/>
            <person name="Ovchinnikova G."/>
            <person name="Lu M."/>
            <person name="Detter J.C."/>
            <person name="Han C."/>
            <person name="Land M."/>
            <person name="Hauser L."/>
            <person name="Markowitz V."/>
            <person name="Cheng J.-F."/>
            <person name="Hugenholtz P."/>
            <person name="Woyke T."/>
            <person name="Wu D."/>
            <person name="Tindall B."/>
            <person name="Pomrenke H.G."/>
            <person name="Brambilla E."/>
            <person name="Klenk H.-P."/>
            <person name="Eisen J.A."/>
        </authorList>
    </citation>
    <scope>NUCLEOTIDE SEQUENCE [LARGE SCALE GENOMIC DNA]</scope>
    <source>
        <strain evidence="2">ATCC 49424 / DSM 5305 / JCM 21570 / NBRC 103401 / IFAM 1448</strain>
    </source>
</reference>
<proteinExistence type="predicted"/>
<dbReference type="KEGG" id="pbs:Plabr_2708"/>